<reference evidence="1 2" key="1">
    <citation type="journal article" date="2006" name="Science">
        <title>The genome of black cottonwood, Populus trichocarpa (Torr. &amp; Gray).</title>
        <authorList>
            <person name="Tuskan G.A."/>
            <person name="Difazio S."/>
            <person name="Jansson S."/>
            <person name="Bohlmann J."/>
            <person name="Grigoriev I."/>
            <person name="Hellsten U."/>
            <person name="Putnam N."/>
            <person name="Ralph S."/>
            <person name="Rombauts S."/>
            <person name="Salamov A."/>
            <person name="Schein J."/>
            <person name="Sterck L."/>
            <person name="Aerts A."/>
            <person name="Bhalerao R.R."/>
            <person name="Bhalerao R.P."/>
            <person name="Blaudez D."/>
            <person name="Boerjan W."/>
            <person name="Brun A."/>
            <person name="Brunner A."/>
            <person name="Busov V."/>
            <person name="Campbell M."/>
            <person name="Carlson J."/>
            <person name="Chalot M."/>
            <person name="Chapman J."/>
            <person name="Chen G.L."/>
            <person name="Cooper D."/>
            <person name="Coutinho P.M."/>
            <person name="Couturier J."/>
            <person name="Covert S."/>
            <person name="Cronk Q."/>
            <person name="Cunningham R."/>
            <person name="Davis J."/>
            <person name="Degroeve S."/>
            <person name="Dejardin A."/>
            <person name="Depamphilis C."/>
            <person name="Detter J."/>
            <person name="Dirks B."/>
            <person name="Dubchak I."/>
            <person name="Duplessis S."/>
            <person name="Ehlting J."/>
            <person name="Ellis B."/>
            <person name="Gendler K."/>
            <person name="Goodstein D."/>
            <person name="Gribskov M."/>
            <person name="Grimwood J."/>
            <person name="Groover A."/>
            <person name="Gunter L."/>
            <person name="Hamberger B."/>
            <person name="Heinze B."/>
            <person name="Helariutta Y."/>
            <person name="Henrissat B."/>
            <person name="Holligan D."/>
            <person name="Holt R."/>
            <person name="Huang W."/>
            <person name="Islam-Faridi N."/>
            <person name="Jones S."/>
            <person name="Jones-Rhoades M."/>
            <person name="Jorgensen R."/>
            <person name="Joshi C."/>
            <person name="Kangasjarvi J."/>
            <person name="Karlsson J."/>
            <person name="Kelleher C."/>
            <person name="Kirkpatrick R."/>
            <person name="Kirst M."/>
            <person name="Kohler A."/>
            <person name="Kalluri U."/>
            <person name="Larimer F."/>
            <person name="Leebens-Mack J."/>
            <person name="Leple J.C."/>
            <person name="Locascio P."/>
            <person name="Lou Y."/>
            <person name="Lucas S."/>
            <person name="Martin F."/>
            <person name="Montanini B."/>
            <person name="Napoli C."/>
            <person name="Nelson D.R."/>
            <person name="Nelson C."/>
            <person name="Nieminen K."/>
            <person name="Nilsson O."/>
            <person name="Pereda V."/>
            <person name="Peter G."/>
            <person name="Philippe R."/>
            <person name="Pilate G."/>
            <person name="Poliakov A."/>
            <person name="Razumovskaya J."/>
            <person name="Richardson P."/>
            <person name="Rinaldi C."/>
            <person name="Ritland K."/>
            <person name="Rouze P."/>
            <person name="Ryaboy D."/>
            <person name="Schmutz J."/>
            <person name="Schrader J."/>
            <person name="Segerman B."/>
            <person name="Shin H."/>
            <person name="Siddiqui A."/>
            <person name="Sterky F."/>
            <person name="Terry A."/>
            <person name="Tsai C.J."/>
            <person name="Uberbacher E."/>
            <person name="Unneberg P."/>
            <person name="Vahala J."/>
            <person name="Wall K."/>
            <person name="Wessler S."/>
            <person name="Yang G."/>
            <person name="Yin T."/>
            <person name="Douglas C."/>
            <person name="Marra M."/>
            <person name="Sandberg G."/>
            <person name="Van de Peer Y."/>
            <person name="Rokhsar D."/>
        </authorList>
    </citation>
    <scope>NUCLEOTIDE SEQUENCE [LARGE SCALE GENOMIC DNA]</scope>
    <source>
        <strain evidence="2">cv. Nisqually</strain>
    </source>
</reference>
<dbReference type="Proteomes" id="UP000006729">
    <property type="component" value="Chromosome 1"/>
</dbReference>
<comment type="caution">
    <text evidence="1">The sequence shown here is derived from an EMBL/GenBank/DDBJ whole genome shotgun (WGS) entry which is preliminary data.</text>
</comment>
<keyword evidence="2" id="KW-1185">Reference proteome</keyword>
<dbReference type="EMBL" id="CM009290">
    <property type="protein sequence ID" value="KAI9401373.1"/>
    <property type="molecule type" value="Genomic_DNA"/>
</dbReference>
<organism evidence="1 2">
    <name type="scientific">Populus trichocarpa</name>
    <name type="common">Western balsam poplar</name>
    <name type="synonym">Populus balsamifera subsp. trichocarpa</name>
    <dbReference type="NCBI Taxonomy" id="3694"/>
    <lineage>
        <taxon>Eukaryota</taxon>
        <taxon>Viridiplantae</taxon>
        <taxon>Streptophyta</taxon>
        <taxon>Embryophyta</taxon>
        <taxon>Tracheophyta</taxon>
        <taxon>Spermatophyta</taxon>
        <taxon>Magnoliopsida</taxon>
        <taxon>eudicotyledons</taxon>
        <taxon>Gunneridae</taxon>
        <taxon>Pentapetalae</taxon>
        <taxon>rosids</taxon>
        <taxon>fabids</taxon>
        <taxon>Malpighiales</taxon>
        <taxon>Salicaceae</taxon>
        <taxon>Saliceae</taxon>
        <taxon>Populus</taxon>
    </lineage>
</organism>
<protein>
    <submittedName>
        <fullName evidence="1">Uncharacterized protein</fullName>
    </submittedName>
</protein>
<proteinExistence type="predicted"/>
<evidence type="ECO:0000313" key="1">
    <source>
        <dbReference type="EMBL" id="KAI9401373.1"/>
    </source>
</evidence>
<name>A0ACC0TIU5_POPTR</name>
<evidence type="ECO:0000313" key="2">
    <source>
        <dbReference type="Proteomes" id="UP000006729"/>
    </source>
</evidence>
<accession>A0ACC0TIU5</accession>
<sequence>MDFCHKAPKIPSSLHTPHSPNFLALQKILEKLDLWNRNDYWGSSFTDEKVPRPPAKWKGKCNFNGTVCNNKLIGARDSISSKAAPSFDDEGHGTHTASTAAGNFVNDANVRQR</sequence>
<gene>
    <name evidence="1" type="ORF">POPTR_001G113566v4</name>
</gene>